<protein>
    <recommendedName>
        <fullName evidence="15">Riboflavin biosynthesis protein</fullName>
    </recommendedName>
    <domain>
        <recommendedName>
            <fullName evidence="15">Riboflavin kinase</fullName>
            <ecNumber evidence="15">2.7.1.26</ecNumber>
        </recommendedName>
        <alternativeName>
            <fullName evidence="15">Flavokinase</fullName>
        </alternativeName>
    </domain>
    <domain>
        <recommendedName>
            <fullName evidence="15">FMN adenylyltransferase</fullName>
            <ecNumber evidence="15">2.7.7.2</ecNumber>
        </recommendedName>
        <alternativeName>
            <fullName evidence="15">FAD pyrophosphorylase</fullName>
        </alternativeName>
        <alternativeName>
            <fullName evidence="15">FAD synthase</fullName>
        </alternativeName>
    </domain>
</protein>
<dbReference type="Gene3D" id="2.40.30.30">
    <property type="entry name" value="Riboflavin kinase-like"/>
    <property type="match status" value="1"/>
</dbReference>
<accession>A0A1T4YDP7</accession>
<dbReference type="InterPro" id="IPR015865">
    <property type="entry name" value="Riboflavin_kinase_bac/euk"/>
</dbReference>
<dbReference type="NCBIfam" id="TIGR00083">
    <property type="entry name" value="ribF"/>
    <property type="match status" value="1"/>
</dbReference>
<dbReference type="EMBL" id="FUYJ01000004">
    <property type="protein sequence ID" value="SKA99896.1"/>
    <property type="molecule type" value="Genomic_DNA"/>
</dbReference>
<reference evidence="18" key="1">
    <citation type="submission" date="2017-02" db="EMBL/GenBank/DDBJ databases">
        <authorList>
            <person name="Varghese N."/>
            <person name="Submissions S."/>
        </authorList>
    </citation>
    <scope>NUCLEOTIDE SEQUENCE [LARGE SCALE GENOMIC DNA]</scope>
    <source>
        <strain evidence="18">DSM 23966</strain>
    </source>
</reference>
<dbReference type="SUPFAM" id="SSF52374">
    <property type="entry name" value="Nucleotidylyl transferase"/>
    <property type="match status" value="1"/>
</dbReference>
<dbReference type="GO" id="GO:0009231">
    <property type="term" value="P:riboflavin biosynthetic process"/>
    <property type="evidence" value="ECO:0007669"/>
    <property type="project" value="InterPro"/>
</dbReference>
<evidence type="ECO:0000256" key="6">
    <source>
        <dbReference type="ARBA" id="ARBA00022679"/>
    </source>
</evidence>
<feature type="domain" description="Riboflavin kinase" evidence="16">
    <location>
        <begin position="184"/>
        <end position="311"/>
    </location>
</feature>
<dbReference type="InterPro" id="IPR004821">
    <property type="entry name" value="Cyt_trans-like"/>
</dbReference>
<evidence type="ECO:0000256" key="13">
    <source>
        <dbReference type="ARBA" id="ARBA00047880"/>
    </source>
</evidence>
<dbReference type="GO" id="GO:0009398">
    <property type="term" value="P:FMN biosynthetic process"/>
    <property type="evidence" value="ECO:0007669"/>
    <property type="project" value="UniProtKB-UniRule"/>
</dbReference>
<dbReference type="GO" id="GO:0006747">
    <property type="term" value="P:FAD biosynthetic process"/>
    <property type="evidence" value="ECO:0007669"/>
    <property type="project" value="UniProtKB-UniRule"/>
</dbReference>
<comment type="similarity">
    <text evidence="15">Belongs to the ribF family.</text>
</comment>
<dbReference type="RefSeq" id="WP_078817732.1">
    <property type="nucleotide sequence ID" value="NZ_FUYJ01000004.1"/>
</dbReference>
<keyword evidence="18" id="KW-1185">Reference proteome</keyword>
<evidence type="ECO:0000256" key="15">
    <source>
        <dbReference type="PIRNR" id="PIRNR004491"/>
    </source>
</evidence>
<dbReference type="Gene3D" id="3.40.50.620">
    <property type="entry name" value="HUPs"/>
    <property type="match status" value="1"/>
</dbReference>
<dbReference type="NCBIfam" id="TIGR00125">
    <property type="entry name" value="cyt_tran_rel"/>
    <property type="match status" value="1"/>
</dbReference>
<keyword evidence="11 15" id="KW-0067">ATP-binding</keyword>
<evidence type="ECO:0000256" key="11">
    <source>
        <dbReference type="ARBA" id="ARBA00022840"/>
    </source>
</evidence>
<dbReference type="Pfam" id="PF01687">
    <property type="entry name" value="Flavokinase"/>
    <property type="match status" value="1"/>
</dbReference>
<dbReference type="EC" id="2.7.7.2" evidence="15"/>
<dbReference type="PANTHER" id="PTHR22749">
    <property type="entry name" value="RIBOFLAVIN KINASE/FMN ADENYLYLTRANSFERASE"/>
    <property type="match status" value="1"/>
</dbReference>
<name>A0A1T4YDP7_9BACL</name>
<evidence type="ECO:0000256" key="7">
    <source>
        <dbReference type="ARBA" id="ARBA00022695"/>
    </source>
</evidence>
<dbReference type="AlphaFoldDB" id="A0A1T4YDP7"/>
<keyword evidence="4 15" id="KW-0285">Flavoprotein</keyword>
<dbReference type="GO" id="GO:0008531">
    <property type="term" value="F:riboflavin kinase activity"/>
    <property type="evidence" value="ECO:0007669"/>
    <property type="project" value="UniProtKB-UniRule"/>
</dbReference>
<evidence type="ECO:0000256" key="3">
    <source>
        <dbReference type="ARBA" id="ARBA00005201"/>
    </source>
</evidence>
<dbReference type="NCBIfam" id="NF004162">
    <property type="entry name" value="PRK05627.1-5"/>
    <property type="match status" value="1"/>
</dbReference>
<evidence type="ECO:0000256" key="5">
    <source>
        <dbReference type="ARBA" id="ARBA00022643"/>
    </source>
</evidence>
<dbReference type="NCBIfam" id="NF004160">
    <property type="entry name" value="PRK05627.1-3"/>
    <property type="match status" value="1"/>
</dbReference>
<dbReference type="InterPro" id="IPR014729">
    <property type="entry name" value="Rossmann-like_a/b/a_fold"/>
</dbReference>
<dbReference type="CDD" id="cd02064">
    <property type="entry name" value="FAD_synthetase_N"/>
    <property type="match status" value="1"/>
</dbReference>
<dbReference type="Pfam" id="PF06574">
    <property type="entry name" value="FAD_syn"/>
    <property type="match status" value="1"/>
</dbReference>
<dbReference type="SUPFAM" id="SSF82114">
    <property type="entry name" value="Riboflavin kinase-like"/>
    <property type="match status" value="1"/>
</dbReference>
<sequence length="312" mass="34983">MEIYRLRYPDQLNIQLHHAYSMAIGFFDGVHKGHQEVIDSAKKKADELGIQTAVMTFDPHPSQLFSGRNVGYITPLEEKVRLLEALQVDTLFIVSFDWDLASLSPQQFIDIFVKGLGVKHVTAGFDFTFGMKGSGTMKEMHDLSEGLYGTTTIQKVTYDHDGKVSSTKVRQLLSEGDVEEAALLLGRPFRTFGEVVHGEKRGRQLGFPTANIQTDEENIVPANGVYAVYCLVDGKWHPGVCNLGVKPTFHNPEHRVATAEVHLLNANMDLYGKQVAIEWLHRIRAERKFESLEALKEQIGKDKQTAMDLLNG</sequence>
<evidence type="ECO:0000256" key="9">
    <source>
        <dbReference type="ARBA" id="ARBA00022777"/>
    </source>
</evidence>
<dbReference type="UniPathway" id="UPA00277">
    <property type="reaction ID" value="UER00407"/>
</dbReference>
<dbReference type="PIRSF" id="PIRSF004491">
    <property type="entry name" value="FAD_Synth"/>
    <property type="match status" value="1"/>
</dbReference>
<dbReference type="InterPro" id="IPR023465">
    <property type="entry name" value="Riboflavin_kinase_dom_sf"/>
</dbReference>
<comment type="function">
    <text evidence="1">Catalyzes the phosphorylation of riboflavin to FMN followed by the adenylation of FMN to FAD.</text>
</comment>
<comment type="catalytic activity">
    <reaction evidence="14 15">
        <text>FMN + ATP + H(+) = FAD + diphosphate</text>
        <dbReference type="Rhea" id="RHEA:17237"/>
        <dbReference type="ChEBI" id="CHEBI:15378"/>
        <dbReference type="ChEBI" id="CHEBI:30616"/>
        <dbReference type="ChEBI" id="CHEBI:33019"/>
        <dbReference type="ChEBI" id="CHEBI:57692"/>
        <dbReference type="ChEBI" id="CHEBI:58210"/>
        <dbReference type="EC" id="2.7.7.2"/>
    </reaction>
</comment>
<evidence type="ECO:0000313" key="18">
    <source>
        <dbReference type="Proteomes" id="UP000190042"/>
    </source>
</evidence>
<dbReference type="InterPro" id="IPR002606">
    <property type="entry name" value="Riboflavin_kinase_bac"/>
</dbReference>
<dbReference type="Proteomes" id="UP000190042">
    <property type="component" value="Unassembled WGS sequence"/>
</dbReference>
<dbReference type="EC" id="2.7.1.26" evidence="15"/>
<keyword evidence="12" id="KW-0511">Multifunctional enzyme</keyword>
<evidence type="ECO:0000256" key="12">
    <source>
        <dbReference type="ARBA" id="ARBA00023268"/>
    </source>
</evidence>
<evidence type="ECO:0000259" key="16">
    <source>
        <dbReference type="SMART" id="SM00904"/>
    </source>
</evidence>
<dbReference type="PANTHER" id="PTHR22749:SF6">
    <property type="entry name" value="RIBOFLAVIN KINASE"/>
    <property type="match status" value="1"/>
</dbReference>
<comment type="pathway">
    <text evidence="2 15">Cofactor biosynthesis; FAD biosynthesis; FAD from FMN: step 1/1.</text>
</comment>
<evidence type="ECO:0000256" key="4">
    <source>
        <dbReference type="ARBA" id="ARBA00022630"/>
    </source>
</evidence>
<dbReference type="GO" id="GO:0003919">
    <property type="term" value="F:FMN adenylyltransferase activity"/>
    <property type="evidence" value="ECO:0007669"/>
    <property type="project" value="UniProtKB-UniRule"/>
</dbReference>
<comment type="catalytic activity">
    <reaction evidence="13 15">
        <text>riboflavin + ATP = FMN + ADP + H(+)</text>
        <dbReference type="Rhea" id="RHEA:14357"/>
        <dbReference type="ChEBI" id="CHEBI:15378"/>
        <dbReference type="ChEBI" id="CHEBI:30616"/>
        <dbReference type="ChEBI" id="CHEBI:57986"/>
        <dbReference type="ChEBI" id="CHEBI:58210"/>
        <dbReference type="ChEBI" id="CHEBI:456216"/>
        <dbReference type="EC" id="2.7.1.26"/>
    </reaction>
</comment>
<dbReference type="InterPro" id="IPR023468">
    <property type="entry name" value="Riboflavin_kinase"/>
</dbReference>
<dbReference type="FunFam" id="3.40.50.620:FF:000021">
    <property type="entry name" value="Riboflavin biosynthesis protein"/>
    <property type="match status" value="1"/>
</dbReference>
<keyword evidence="7 15" id="KW-0548">Nucleotidyltransferase</keyword>
<evidence type="ECO:0000256" key="8">
    <source>
        <dbReference type="ARBA" id="ARBA00022741"/>
    </source>
</evidence>
<keyword evidence="6 15" id="KW-0808">Transferase</keyword>
<comment type="pathway">
    <text evidence="3 15">Cofactor biosynthesis; FMN biosynthesis; FMN from riboflavin (ATP route): step 1/1.</text>
</comment>
<keyword evidence="9 15" id="KW-0418">Kinase</keyword>
<evidence type="ECO:0000256" key="10">
    <source>
        <dbReference type="ARBA" id="ARBA00022827"/>
    </source>
</evidence>
<dbReference type="FunFam" id="2.40.30.30:FF:000003">
    <property type="entry name" value="Riboflavin biosynthesis protein"/>
    <property type="match status" value="1"/>
</dbReference>
<gene>
    <name evidence="17" type="ORF">SAMN04244570_2348</name>
</gene>
<keyword evidence="5 15" id="KW-0288">FMN</keyword>
<evidence type="ECO:0000256" key="2">
    <source>
        <dbReference type="ARBA" id="ARBA00004726"/>
    </source>
</evidence>
<dbReference type="GO" id="GO:0005524">
    <property type="term" value="F:ATP binding"/>
    <property type="evidence" value="ECO:0007669"/>
    <property type="project" value="UniProtKB-UniRule"/>
</dbReference>
<evidence type="ECO:0000256" key="14">
    <source>
        <dbReference type="ARBA" id="ARBA00049494"/>
    </source>
</evidence>
<proteinExistence type="inferred from homology"/>
<dbReference type="UniPathway" id="UPA00276">
    <property type="reaction ID" value="UER00406"/>
</dbReference>
<keyword evidence="10 15" id="KW-0274">FAD</keyword>
<evidence type="ECO:0000256" key="1">
    <source>
        <dbReference type="ARBA" id="ARBA00002121"/>
    </source>
</evidence>
<organism evidence="17 18">
    <name type="scientific">Sporosarcina newyorkensis</name>
    <dbReference type="NCBI Taxonomy" id="759851"/>
    <lineage>
        <taxon>Bacteria</taxon>
        <taxon>Bacillati</taxon>
        <taxon>Bacillota</taxon>
        <taxon>Bacilli</taxon>
        <taxon>Bacillales</taxon>
        <taxon>Caryophanaceae</taxon>
        <taxon>Sporosarcina</taxon>
    </lineage>
</organism>
<evidence type="ECO:0000313" key="17">
    <source>
        <dbReference type="EMBL" id="SKA99896.1"/>
    </source>
</evidence>
<dbReference type="SMART" id="SM00904">
    <property type="entry name" value="Flavokinase"/>
    <property type="match status" value="1"/>
</dbReference>
<keyword evidence="8 15" id="KW-0547">Nucleotide-binding</keyword>
<dbReference type="InterPro" id="IPR015864">
    <property type="entry name" value="FAD_synthase"/>
</dbReference>